<feature type="modified residue" description="2',4',5'-topaquinone" evidence="14">
    <location>
        <position position="830"/>
    </location>
</feature>
<dbReference type="PANTHER" id="PTHR10638:SF86">
    <property type="entry name" value="COPPER AMINE OXIDASE 1-RELATED"/>
    <property type="match status" value="1"/>
</dbReference>
<keyword evidence="10" id="KW-0238">DNA-binding</keyword>
<dbReference type="Pfam" id="PF02728">
    <property type="entry name" value="Cu_amine_oxidN3"/>
    <property type="match status" value="1"/>
</dbReference>
<keyword evidence="8 15" id="KW-0560">Oxidoreductase</keyword>
<evidence type="ECO:0000256" key="1">
    <source>
        <dbReference type="ARBA" id="ARBA00001935"/>
    </source>
</evidence>
<evidence type="ECO:0000259" key="17">
    <source>
        <dbReference type="PROSITE" id="PS51253"/>
    </source>
</evidence>
<evidence type="ECO:0000256" key="9">
    <source>
        <dbReference type="ARBA" id="ARBA00023008"/>
    </source>
</evidence>
<comment type="PTM">
    <text evidence="14 15">Topaquinone (TPQ) is generated by copper-dependent autoxidation of a specific tyrosyl residue.</text>
</comment>
<dbReference type="EMBL" id="JH159151">
    <property type="protein sequence ID" value="EGZ28600.1"/>
    <property type="molecule type" value="Genomic_DNA"/>
</dbReference>
<dbReference type="PROSITE" id="PS51253">
    <property type="entry name" value="HTH_CENPB"/>
    <property type="match status" value="1"/>
</dbReference>
<dbReference type="Proteomes" id="UP000002640">
    <property type="component" value="Unassembled WGS sequence"/>
</dbReference>
<comment type="cofactor">
    <cofactor evidence="2">
        <name>Mn(2+)</name>
        <dbReference type="ChEBI" id="CHEBI:29035"/>
    </cofactor>
</comment>
<dbReference type="Gene3D" id="2.70.98.20">
    <property type="entry name" value="Copper amine oxidase, catalytic domain"/>
    <property type="match status" value="1"/>
</dbReference>
<dbReference type="RefSeq" id="XP_009515875.1">
    <property type="nucleotide sequence ID" value="XM_009517580.1"/>
</dbReference>
<dbReference type="Pfam" id="PF21994">
    <property type="entry name" value="AGAO-like_N2"/>
    <property type="match status" value="1"/>
</dbReference>
<dbReference type="GO" id="GO:0009308">
    <property type="term" value="P:amine metabolic process"/>
    <property type="evidence" value="ECO:0007669"/>
    <property type="project" value="UniProtKB-UniRule"/>
</dbReference>
<keyword evidence="9 15" id="KW-0186">Copper</keyword>
<evidence type="ECO:0000256" key="7">
    <source>
        <dbReference type="ARBA" id="ARBA00022772"/>
    </source>
</evidence>
<dbReference type="InterPro" id="IPR016182">
    <property type="entry name" value="Cu_amine_oxidase_N-reg"/>
</dbReference>
<feature type="region of interest" description="Disordered" evidence="16">
    <location>
        <begin position="1068"/>
        <end position="1099"/>
    </location>
</feature>
<protein>
    <recommendedName>
        <fullName evidence="15">Amine oxidase</fullName>
        <ecNumber evidence="15">1.4.3.-</ecNumber>
    </recommendedName>
</protein>
<evidence type="ECO:0000256" key="16">
    <source>
        <dbReference type="SAM" id="MobiDB-lite"/>
    </source>
</evidence>
<dbReference type="GO" id="GO:0048038">
    <property type="term" value="F:quinone binding"/>
    <property type="evidence" value="ECO:0007669"/>
    <property type="project" value="InterPro"/>
</dbReference>
<dbReference type="InterPro" id="IPR054157">
    <property type="entry name" value="AGAO-like_N2"/>
</dbReference>
<evidence type="ECO:0000256" key="12">
    <source>
        <dbReference type="ARBA" id="ARBA00048032"/>
    </source>
</evidence>
<evidence type="ECO:0000256" key="11">
    <source>
        <dbReference type="ARBA" id="ARBA00023211"/>
    </source>
</evidence>
<dbReference type="InParanoid" id="G4YMH4"/>
<feature type="domain" description="HTH CENPB-type" evidence="17">
    <location>
        <begin position="40"/>
        <end position="112"/>
    </location>
</feature>
<dbReference type="InterPro" id="IPR000269">
    <property type="entry name" value="Cu_amine_oxidase"/>
</dbReference>
<dbReference type="InterPro" id="IPR015798">
    <property type="entry name" value="Cu_amine_oxidase_C"/>
</dbReference>
<gene>
    <name evidence="18" type="ORF">PHYSODRAFT_343895</name>
</gene>
<keyword evidence="7 13" id="KW-0801">TPQ</keyword>
<dbReference type="PANTHER" id="PTHR10638">
    <property type="entry name" value="COPPER AMINE OXIDASE"/>
    <property type="match status" value="1"/>
</dbReference>
<dbReference type="SUPFAM" id="SSF54416">
    <property type="entry name" value="Amine oxidase N-terminal region"/>
    <property type="match status" value="2"/>
</dbReference>
<comment type="catalytic activity">
    <reaction evidence="12">
        <text>a primary methyl amine + O2 + H2O = an aldehyde + H2O2 + NH4(+)</text>
        <dbReference type="Rhea" id="RHEA:16153"/>
        <dbReference type="ChEBI" id="CHEBI:15377"/>
        <dbReference type="ChEBI" id="CHEBI:15379"/>
        <dbReference type="ChEBI" id="CHEBI:16240"/>
        <dbReference type="ChEBI" id="CHEBI:17478"/>
        <dbReference type="ChEBI" id="CHEBI:28938"/>
        <dbReference type="ChEBI" id="CHEBI:228804"/>
        <dbReference type="EC" id="1.4.3.21"/>
    </reaction>
</comment>
<proteinExistence type="inferred from homology"/>
<dbReference type="InterPro" id="IPR015802">
    <property type="entry name" value="Cu_amine_oxidase_N3"/>
</dbReference>
<dbReference type="InterPro" id="IPR006600">
    <property type="entry name" value="HTH_CenpB_DNA-bd_dom"/>
</dbReference>
<comment type="similarity">
    <text evidence="4 15">Belongs to the copper/topaquinone oxidase family.</text>
</comment>
<feature type="compositionally biased region" description="Acidic residues" evidence="16">
    <location>
        <begin position="392"/>
        <end position="403"/>
    </location>
</feature>
<dbReference type="InterPro" id="IPR009057">
    <property type="entry name" value="Homeodomain-like_sf"/>
</dbReference>
<dbReference type="STRING" id="1094619.G4YMH4"/>
<dbReference type="SMART" id="SM00674">
    <property type="entry name" value="CENPB"/>
    <property type="match status" value="1"/>
</dbReference>
<dbReference type="AlphaFoldDB" id="G4YMH4"/>
<dbReference type="InterPro" id="IPR036460">
    <property type="entry name" value="Cu_amine_oxidase_C_sf"/>
</dbReference>
<name>G4YMH4_PHYSP</name>
<evidence type="ECO:0000256" key="14">
    <source>
        <dbReference type="PIRSR" id="PIRSR600269-51"/>
    </source>
</evidence>
<comment type="subunit">
    <text evidence="5">Homodimer.</text>
</comment>
<dbReference type="FunFam" id="3.10.450.40:FF:000021">
    <property type="entry name" value="Amine oxidase"/>
    <property type="match status" value="1"/>
</dbReference>
<dbReference type="Gene3D" id="1.10.10.60">
    <property type="entry name" value="Homeodomain-like"/>
    <property type="match status" value="1"/>
</dbReference>
<evidence type="ECO:0000256" key="15">
    <source>
        <dbReference type="RuleBase" id="RU000672"/>
    </source>
</evidence>
<dbReference type="GO" id="GO:0005507">
    <property type="term" value="F:copper ion binding"/>
    <property type="evidence" value="ECO:0007669"/>
    <property type="project" value="InterPro"/>
</dbReference>
<dbReference type="GeneID" id="20648589"/>
<evidence type="ECO:0000313" key="19">
    <source>
        <dbReference type="Proteomes" id="UP000002640"/>
    </source>
</evidence>
<dbReference type="GO" id="GO:0008131">
    <property type="term" value="F:primary methylamine oxidase activity"/>
    <property type="evidence" value="ECO:0007669"/>
    <property type="project" value="UniProtKB-EC"/>
</dbReference>
<dbReference type="Pfam" id="PF03221">
    <property type="entry name" value="HTH_Tnp_Tc5"/>
    <property type="match status" value="1"/>
</dbReference>
<reference evidence="18 19" key="1">
    <citation type="journal article" date="2006" name="Science">
        <title>Phytophthora genome sequences uncover evolutionary origins and mechanisms of pathogenesis.</title>
        <authorList>
            <person name="Tyler B.M."/>
            <person name="Tripathy S."/>
            <person name="Zhang X."/>
            <person name="Dehal P."/>
            <person name="Jiang R.H."/>
            <person name="Aerts A."/>
            <person name="Arredondo F.D."/>
            <person name="Baxter L."/>
            <person name="Bensasson D."/>
            <person name="Beynon J.L."/>
            <person name="Chapman J."/>
            <person name="Damasceno C.M."/>
            <person name="Dorrance A.E."/>
            <person name="Dou D."/>
            <person name="Dickerman A.W."/>
            <person name="Dubchak I.L."/>
            <person name="Garbelotto M."/>
            <person name="Gijzen M."/>
            <person name="Gordon S.G."/>
            <person name="Govers F."/>
            <person name="Grunwald N.J."/>
            <person name="Huang W."/>
            <person name="Ivors K.L."/>
            <person name="Jones R.W."/>
            <person name="Kamoun S."/>
            <person name="Krampis K."/>
            <person name="Lamour K.H."/>
            <person name="Lee M.K."/>
            <person name="McDonald W.H."/>
            <person name="Medina M."/>
            <person name="Meijer H.J."/>
            <person name="Nordberg E.K."/>
            <person name="Maclean D.J."/>
            <person name="Ospina-Giraldo M.D."/>
            <person name="Morris P.F."/>
            <person name="Phuntumart V."/>
            <person name="Putnam N.H."/>
            <person name="Rash S."/>
            <person name="Rose J.K."/>
            <person name="Sakihama Y."/>
            <person name="Salamov A.A."/>
            <person name="Savidor A."/>
            <person name="Scheuring C.F."/>
            <person name="Smith B.M."/>
            <person name="Sobral B.W."/>
            <person name="Terry A."/>
            <person name="Torto-Alalibo T.A."/>
            <person name="Win J."/>
            <person name="Xu Z."/>
            <person name="Zhang H."/>
            <person name="Grigoriev I.V."/>
            <person name="Rokhsar D.S."/>
            <person name="Boore J.L."/>
        </authorList>
    </citation>
    <scope>NUCLEOTIDE SEQUENCE [LARGE SCALE GENOMIC DNA]</scope>
    <source>
        <strain evidence="18 19">P6497</strain>
    </source>
</reference>
<evidence type="ECO:0000256" key="4">
    <source>
        <dbReference type="ARBA" id="ARBA00007983"/>
    </source>
</evidence>
<dbReference type="Pfam" id="PF03184">
    <property type="entry name" value="DDE_1"/>
    <property type="match status" value="1"/>
</dbReference>
<comment type="cofactor">
    <cofactor evidence="15">
        <name>Cu cation</name>
        <dbReference type="ChEBI" id="CHEBI:23378"/>
    </cofactor>
    <text evidence="15">Contains 1 topaquinone per subunit.</text>
</comment>
<keyword evidence="19" id="KW-1185">Reference proteome</keyword>
<evidence type="ECO:0000256" key="5">
    <source>
        <dbReference type="ARBA" id="ARBA00011738"/>
    </source>
</evidence>
<feature type="active site" description="Schiff-base intermediate with substrate; via topaquinone" evidence="13">
    <location>
        <position position="830"/>
    </location>
</feature>
<keyword evidence="11" id="KW-0464">Manganese</keyword>
<sequence>MNNPMLAEWIYVTFKARVSRATLARLRNLPSSYFSHVDRSATKRRRVKSPQFERELREFFFQNEAKTAMADDVLLLKAHELAERLGIDATQLRLSNGWLQSFKKRNGIRSHTLHGEGGAVEADEVRDARLELQELVAQFTPENVFNFDETALFYRLAPNRTLATTIRKGKKKEKQRLTLVFCCNATGSDKLDPIVIGTAKNPRCFRKGAAIKGKPILYKSSKNAWMTSVIFDEWLHLFNMRMAAANRKVLLLVDNASCHKILRNLTHVTVHFLPPNMTSAVQPLDAANITRKLNVLEAVQFSIDAWAGVTPTTITNCWVKTRILGEKMLGRTRADTDYIEEVSSNEMEELTAMLSRWEGAVSASEYLAVDEDVPVHEPDVLVDEAAGSDAVSQDEQEEEEEQEPAVQPAIALRHCMELAAFLLQCGEQTDRERRTLQTVTALVRETTRVSDAIMAPSVHIPSKGIKHPLDPVTADEVRIAKQVLADAGYSSPELRYAYVMLFEPDHPTLAKFEAGELAEIPREIGALVLDQATNVTRDFVVDVVARRIVKDVELDPKTDGQIPILDQDYWDGDSICKADPAYVAALAKRGITDLDMVRGEQFSAGVFGYEGEEGNRMIRVLSFLKVENTHAMYGHPIDGLVAHVDLTNRKVLKLVDTGYTHIPMESGDYLDPKGASFTVKDNIVSWQNWEIRVGFNGREGLTLHDISFSDRGRKRKILNRASVSEMVVPYGEPSPTHDWQNYFDAGEYQFGRLANSLVLGCDCLGSIQYLDATVVDDFCEPFVIKNAICMHEEDFGTLWKHTDVLASPPTGTVRRQRRFVVSFFVTVGNYDYGFYWYFYLDGRIELECKATGIVFTSGRPEGEYEYATEMAPRLGAPCHQHLFSARLDVAIDGNKCHVDELEAKRLPISPDNPRGNAFMRTATRLKTESDAQRVAAMDKGRVWRIASSEAKNRLGRSTGYALFPEGQPVLLAADGSSIWKRANFSTKHLWVTKYARDELWAAGYTPNQHPGFAGLPSYVKGNRPVDGEDIVVWHTFGLTHFPRVEDWPMMPVDYAGFKLIPEGFFDRNPTLDVPEDPNGKDSSDLHGCCHAAKEPVTEP</sequence>
<comment type="cofactor">
    <cofactor evidence="3">
        <name>Zn(2+)</name>
        <dbReference type="ChEBI" id="CHEBI:29105"/>
    </cofactor>
</comment>
<evidence type="ECO:0000256" key="10">
    <source>
        <dbReference type="ARBA" id="ARBA00023125"/>
    </source>
</evidence>
<dbReference type="SUPFAM" id="SSF49998">
    <property type="entry name" value="Amine oxidase catalytic domain"/>
    <property type="match status" value="1"/>
</dbReference>
<evidence type="ECO:0000256" key="3">
    <source>
        <dbReference type="ARBA" id="ARBA00001947"/>
    </source>
</evidence>
<dbReference type="SUPFAM" id="SSF46689">
    <property type="entry name" value="Homeodomain-like"/>
    <property type="match status" value="1"/>
</dbReference>
<dbReference type="KEGG" id="psoj:PHYSODRAFT_343895"/>
<dbReference type="SMR" id="G4YMH4"/>
<evidence type="ECO:0000256" key="2">
    <source>
        <dbReference type="ARBA" id="ARBA00001936"/>
    </source>
</evidence>
<dbReference type="PROSITE" id="PS01165">
    <property type="entry name" value="COPPER_AMINE_OXID_2"/>
    <property type="match status" value="1"/>
</dbReference>
<dbReference type="NCBIfam" id="NF008559">
    <property type="entry name" value="PRK11504.1"/>
    <property type="match status" value="1"/>
</dbReference>
<dbReference type="GO" id="GO:0003677">
    <property type="term" value="F:DNA binding"/>
    <property type="evidence" value="ECO:0007669"/>
    <property type="project" value="UniProtKB-KW"/>
</dbReference>
<dbReference type="Pfam" id="PF01179">
    <property type="entry name" value="Cu_amine_oxid"/>
    <property type="match status" value="1"/>
</dbReference>
<dbReference type="InterPro" id="IPR049947">
    <property type="entry name" value="Cu_Am_Ox_Cu-bd"/>
</dbReference>
<comment type="cofactor">
    <cofactor evidence="1">
        <name>Cu cation</name>
        <dbReference type="ChEBI" id="CHEBI:23378"/>
    </cofactor>
</comment>
<feature type="active site" description="Proton acceptor" evidence="13">
    <location>
        <position position="744"/>
    </location>
</feature>
<dbReference type="EC" id="1.4.3.-" evidence="15"/>
<evidence type="ECO:0000256" key="8">
    <source>
        <dbReference type="ARBA" id="ARBA00023002"/>
    </source>
</evidence>
<evidence type="ECO:0000256" key="6">
    <source>
        <dbReference type="ARBA" id="ARBA00022723"/>
    </source>
</evidence>
<keyword evidence="6 15" id="KW-0479">Metal-binding</keyword>
<feature type="region of interest" description="Disordered" evidence="16">
    <location>
        <begin position="386"/>
        <end position="405"/>
    </location>
</feature>
<dbReference type="InterPro" id="IPR004875">
    <property type="entry name" value="DDE_SF_endonuclease_dom"/>
</dbReference>
<organism evidence="18 19">
    <name type="scientific">Phytophthora sojae (strain P6497)</name>
    <name type="common">Soybean stem and root rot agent</name>
    <name type="synonym">Phytophthora megasperma f. sp. glycines</name>
    <dbReference type="NCBI Taxonomy" id="1094619"/>
    <lineage>
        <taxon>Eukaryota</taxon>
        <taxon>Sar</taxon>
        <taxon>Stramenopiles</taxon>
        <taxon>Oomycota</taxon>
        <taxon>Peronosporomycetes</taxon>
        <taxon>Peronosporales</taxon>
        <taxon>Peronosporaceae</taxon>
        <taxon>Phytophthora</taxon>
    </lineage>
</organism>
<evidence type="ECO:0000256" key="13">
    <source>
        <dbReference type="PIRSR" id="PIRSR600269-50"/>
    </source>
</evidence>
<evidence type="ECO:0000313" key="18">
    <source>
        <dbReference type="EMBL" id="EGZ28600.1"/>
    </source>
</evidence>
<dbReference type="Gene3D" id="3.10.450.40">
    <property type="match status" value="2"/>
</dbReference>
<accession>G4YMH4</accession>